<evidence type="ECO:0000259" key="1">
    <source>
        <dbReference type="Pfam" id="PF20978"/>
    </source>
</evidence>
<dbReference type="AlphaFoldDB" id="A0AAI8Z8A1"/>
<feature type="domain" description="Glutamyl-tRNA amidotransferase complex subunit Gta3" evidence="1">
    <location>
        <begin position="59"/>
        <end position="113"/>
    </location>
</feature>
<comment type="caution">
    <text evidence="2">The sequence shown here is derived from an EMBL/GenBank/DDBJ whole genome shotgun (WGS) entry which is preliminary data.</text>
</comment>
<gene>
    <name evidence="2" type="ORF">LECACI_7A009434</name>
</gene>
<proteinExistence type="predicted"/>
<dbReference type="InterPro" id="IPR049545">
    <property type="entry name" value="Gta3_dom"/>
</dbReference>
<evidence type="ECO:0000313" key="2">
    <source>
        <dbReference type="EMBL" id="CAK4034276.1"/>
    </source>
</evidence>
<organism evidence="2 3">
    <name type="scientific">Lecanosticta acicola</name>
    <dbReference type="NCBI Taxonomy" id="111012"/>
    <lineage>
        <taxon>Eukaryota</taxon>
        <taxon>Fungi</taxon>
        <taxon>Dikarya</taxon>
        <taxon>Ascomycota</taxon>
        <taxon>Pezizomycotina</taxon>
        <taxon>Dothideomycetes</taxon>
        <taxon>Dothideomycetidae</taxon>
        <taxon>Mycosphaerellales</taxon>
        <taxon>Mycosphaerellaceae</taxon>
        <taxon>Lecanosticta</taxon>
    </lineage>
</organism>
<dbReference type="Pfam" id="PF20978">
    <property type="entry name" value="Gta3"/>
    <property type="match status" value="1"/>
</dbReference>
<dbReference type="Proteomes" id="UP001296104">
    <property type="component" value="Unassembled WGS sequence"/>
</dbReference>
<keyword evidence="3" id="KW-1185">Reference proteome</keyword>
<reference evidence="2" key="1">
    <citation type="submission" date="2023-11" db="EMBL/GenBank/DDBJ databases">
        <authorList>
            <person name="Alioto T."/>
            <person name="Alioto T."/>
            <person name="Gomez Garrido J."/>
        </authorList>
    </citation>
    <scope>NUCLEOTIDE SEQUENCE</scope>
</reference>
<accession>A0AAI8Z8A1</accession>
<dbReference type="EMBL" id="CAVMBE010000110">
    <property type="protein sequence ID" value="CAK4034276.1"/>
    <property type="molecule type" value="Genomic_DNA"/>
</dbReference>
<name>A0AAI8Z8A1_9PEZI</name>
<protein>
    <recommendedName>
        <fullName evidence="1">Glutamyl-tRNA amidotransferase complex subunit Gta3 domain-containing protein</fullName>
    </recommendedName>
</protein>
<sequence>MVALKAYQRAIGASRLYSRAYSHSAKGTSASKLDVDRLLSTPTWSVASLLPSEGSNLKPPEISSKQLHHLLRLSALPPPKDAEEEREMLSILSSQLHFVKDIQQVDTSGTEPLQSLRDETQEGEKEAELGLKTMKSALEEEEIRGKYHRRIRRRRQMSSESKDAVDWDVLGSAVRRAGRYFVVEGGKDR</sequence>
<evidence type="ECO:0000313" key="3">
    <source>
        <dbReference type="Proteomes" id="UP001296104"/>
    </source>
</evidence>